<accession>A0A6J6C761</accession>
<dbReference type="EMBL" id="CAEZSR010000015">
    <property type="protein sequence ID" value="CAB4546313.1"/>
    <property type="molecule type" value="Genomic_DNA"/>
</dbReference>
<dbReference type="AlphaFoldDB" id="A0A6J6C761"/>
<dbReference type="InterPro" id="IPR002467">
    <property type="entry name" value="Pept_M24A_MAP1"/>
</dbReference>
<evidence type="ECO:0000256" key="3">
    <source>
        <dbReference type="ARBA" id="ARBA00022723"/>
    </source>
</evidence>
<dbReference type="GO" id="GO:0005829">
    <property type="term" value="C:cytosol"/>
    <property type="evidence" value="ECO:0007669"/>
    <property type="project" value="TreeGrafter"/>
</dbReference>
<organism evidence="6">
    <name type="scientific">freshwater metagenome</name>
    <dbReference type="NCBI Taxonomy" id="449393"/>
    <lineage>
        <taxon>unclassified sequences</taxon>
        <taxon>metagenomes</taxon>
        <taxon>ecological metagenomes</taxon>
    </lineage>
</organism>
<dbReference type="CDD" id="cd01086">
    <property type="entry name" value="MetAP1"/>
    <property type="match status" value="1"/>
</dbReference>
<dbReference type="PRINTS" id="PR00599">
    <property type="entry name" value="MAPEPTIDASE"/>
</dbReference>
<name>A0A6J6C761_9ZZZZ</name>
<dbReference type="PANTHER" id="PTHR43330">
    <property type="entry name" value="METHIONINE AMINOPEPTIDASE"/>
    <property type="match status" value="1"/>
</dbReference>
<evidence type="ECO:0000256" key="1">
    <source>
        <dbReference type="ARBA" id="ARBA00022438"/>
    </source>
</evidence>
<sequence length="251" mass="26527">MRQLPVRRDHELHAMRAAGRVVAEMHQVIRELARPGTTTLELDAAAREVLARRGATSNFLGYHGYPAVICASVNDELIHGIPNDRPLADGDLLSIDCGAIVDGWHGDAAFTMPVGTANADDTRLVHAAEQALMAGMSAMHPGAHVGDIGAAIHAVVAAAGYGSPHDYCGHGIGRAMHEEPDVPNRGRRGKGPRLVAGSVLALEPMLIAGGHDDVEELDDGWTVVSADGSRCAHVEHTVLVTNRGPEILTRL</sequence>
<keyword evidence="1" id="KW-0031">Aminopeptidase</keyword>
<dbReference type="SUPFAM" id="SSF55920">
    <property type="entry name" value="Creatinase/aminopeptidase"/>
    <property type="match status" value="1"/>
</dbReference>
<dbReference type="GO" id="GO:0046872">
    <property type="term" value="F:metal ion binding"/>
    <property type="evidence" value="ECO:0007669"/>
    <property type="project" value="UniProtKB-KW"/>
</dbReference>
<evidence type="ECO:0000313" key="6">
    <source>
        <dbReference type="EMBL" id="CAB4546313.1"/>
    </source>
</evidence>
<reference evidence="6" key="1">
    <citation type="submission" date="2020-05" db="EMBL/GenBank/DDBJ databases">
        <authorList>
            <person name="Chiriac C."/>
            <person name="Salcher M."/>
            <person name="Ghai R."/>
            <person name="Kavagutti S V."/>
        </authorList>
    </citation>
    <scope>NUCLEOTIDE SEQUENCE</scope>
</reference>
<dbReference type="Pfam" id="PF00557">
    <property type="entry name" value="Peptidase_M24"/>
    <property type="match status" value="1"/>
</dbReference>
<protein>
    <submittedName>
        <fullName evidence="6">Unannotated protein</fullName>
    </submittedName>
</protein>
<evidence type="ECO:0000259" key="5">
    <source>
        <dbReference type="Pfam" id="PF00557"/>
    </source>
</evidence>
<keyword evidence="4" id="KW-0378">Hydrolase</keyword>
<dbReference type="Gene3D" id="3.90.230.10">
    <property type="entry name" value="Creatinase/methionine aminopeptidase superfamily"/>
    <property type="match status" value="1"/>
</dbReference>
<dbReference type="InterPro" id="IPR001714">
    <property type="entry name" value="Pept_M24_MAP"/>
</dbReference>
<proteinExistence type="inferred from homology"/>
<dbReference type="PANTHER" id="PTHR43330:SF27">
    <property type="entry name" value="METHIONINE AMINOPEPTIDASE"/>
    <property type="match status" value="1"/>
</dbReference>
<feature type="domain" description="Peptidase M24" evidence="5">
    <location>
        <begin position="14"/>
        <end position="242"/>
    </location>
</feature>
<dbReference type="GO" id="GO:0070006">
    <property type="term" value="F:metalloaminopeptidase activity"/>
    <property type="evidence" value="ECO:0007669"/>
    <property type="project" value="InterPro"/>
</dbReference>
<evidence type="ECO:0000256" key="4">
    <source>
        <dbReference type="ARBA" id="ARBA00022801"/>
    </source>
</evidence>
<dbReference type="HAMAP" id="MF_01974">
    <property type="entry name" value="MetAP_1"/>
    <property type="match status" value="1"/>
</dbReference>
<dbReference type="GO" id="GO:0006508">
    <property type="term" value="P:proteolysis"/>
    <property type="evidence" value="ECO:0007669"/>
    <property type="project" value="UniProtKB-KW"/>
</dbReference>
<dbReference type="InterPro" id="IPR000994">
    <property type="entry name" value="Pept_M24"/>
</dbReference>
<dbReference type="InterPro" id="IPR036005">
    <property type="entry name" value="Creatinase/aminopeptidase-like"/>
</dbReference>
<gene>
    <name evidence="6" type="ORF">UFOPK1493_00708</name>
</gene>
<dbReference type="NCBIfam" id="TIGR00500">
    <property type="entry name" value="met_pdase_I"/>
    <property type="match status" value="1"/>
</dbReference>
<keyword evidence="2" id="KW-0645">Protease</keyword>
<keyword evidence="3" id="KW-0479">Metal-binding</keyword>
<evidence type="ECO:0000256" key="2">
    <source>
        <dbReference type="ARBA" id="ARBA00022670"/>
    </source>
</evidence>